<name>A0A223E2L9_9BACI</name>
<sequence>MEIPMEFGAVETGYKDVIHNKKESRRTITMKISELAVYEPYYISIFLVLLGLGYWVIIALVVSKFRFTIFGKLFLAISIVIYLLVGVYMVGKGDYIDEKAPDSLIFHKFGFLELIILSYAYIFLGLAVGFGKRKDN</sequence>
<dbReference type="EMBL" id="CP017703">
    <property type="protein sequence ID" value="ASS92175.1"/>
    <property type="molecule type" value="Genomic_DNA"/>
</dbReference>
<keyword evidence="1" id="KW-0472">Membrane</keyword>
<organism evidence="3 6">
    <name type="scientific">Aeribacillus pallidus</name>
    <dbReference type="NCBI Taxonomy" id="33936"/>
    <lineage>
        <taxon>Bacteria</taxon>
        <taxon>Bacillati</taxon>
        <taxon>Bacillota</taxon>
        <taxon>Bacilli</taxon>
        <taxon>Bacillales</taxon>
        <taxon>Bacillaceae</taxon>
        <taxon>Aeribacillus</taxon>
    </lineage>
</organism>
<evidence type="ECO:0000313" key="6">
    <source>
        <dbReference type="Proteomes" id="UP000214606"/>
    </source>
</evidence>
<feature type="transmembrane region" description="Helical" evidence="1">
    <location>
        <begin position="41"/>
        <end position="62"/>
    </location>
</feature>
<evidence type="ECO:0000313" key="2">
    <source>
        <dbReference type="EMBL" id="ASS88863.1"/>
    </source>
</evidence>
<dbReference type="KEGG" id="apak:AP3564_19680"/>
<accession>A0A223E2L9</accession>
<dbReference type="EMBL" id="CP017703">
    <property type="protein sequence ID" value="ASS88863.1"/>
    <property type="molecule type" value="Genomic_DNA"/>
</dbReference>
<reference evidence="3 6" key="1">
    <citation type="submission" date="2016-10" db="EMBL/GenBank/DDBJ databases">
        <title>The whole genome sequencing and assembly of Aeribacillus pallidus KCTC3564 strain.</title>
        <authorList>
            <person name="Lee Y.-J."/>
            <person name="Park M.-K."/>
            <person name="Yi H."/>
            <person name="Bahn Y.-S."/>
            <person name="Kim J.F."/>
            <person name="Lee D.-W."/>
        </authorList>
    </citation>
    <scope>NUCLEOTIDE SEQUENCE [LARGE SCALE GENOMIC DNA]</scope>
    <source>
        <strain evidence="3 6">KCTC3564</strain>
    </source>
</reference>
<dbReference type="Proteomes" id="UP000214606">
    <property type="component" value="Chromosome"/>
</dbReference>
<protein>
    <submittedName>
        <fullName evidence="3">Uncharacterized protein</fullName>
    </submittedName>
</protein>
<keyword evidence="1" id="KW-1133">Transmembrane helix</keyword>
<evidence type="ECO:0000313" key="3">
    <source>
        <dbReference type="EMBL" id="ASS89441.1"/>
    </source>
</evidence>
<proteinExistence type="predicted"/>
<gene>
    <name evidence="2" type="ORF">AP3564_00035</name>
    <name evidence="3" type="ORF">AP3564_03485</name>
    <name evidence="4" type="ORF">AP3564_19575</name>
    <name evidence="5" type="ORF">AP3564_19680</name>
</gene>
<keyword evidence="1" id="KW-0812">Transmembrane</keyword>
<evidence type="ECO:0000313" key="4">
    <source>
        <dbReference type="EMBL" id="ASS92175.1"/>
    </source>
</evidence>
<evidence type="ECO:0000313" key="5">
    <source>
        <dbReference type="EMBL" id="ASS92188.1"/>
    </source>
</evidence>
<feature type="transmembrane region" description="Helical" evidence="1">
    <location>
        <begin position="109"/>
        <end position="130"/>
    </location>
</feature>
<feature type="transmembrane region" description="Helical" evidence="1">
    <location>
        <begin position="69"/>
        <end position="89"/>
    </location>
</feature>
<dbReference type="EMBL" id="CP017703">
    <property type="protein sequence ID" value="ASS89441.1"/>
    <property type="molecule type" value="Genomic_DNA"/>
</dbReference>
<dbReference type="KEGG" id="apak:AP3564_00035"/>
<dbReference type="KEGG" id="apak:AP3564_19575"/>
<dbReference type="EMBL" id="CP017703">
    <property type="protein sequence ID" value="ASS92188.1"/>
    <property type="molecule type" value="Genomic_DNA"/>
</dbReference>
<dbReference type="AlphaFoldDB" id="A0A223E2L9"/>
<dbReference type="KEGG" id="apak:AP3564_03485"/>
<evidence type="ECO:0000256" key="1">
    <source>
        <dbReference type="SAM" id="Phobius"/>
    </source>
</evidence>